<accession>A0A0P0ZHC7</accession>
<feature type="signal peptide" evidence="1">
    <location>
        <begin position="1"/>
        <end position="20"/>
    </location>
</feature>
<feature type="chain" id="PRO_5006058340" evidence="1">
    <location>
        <begin position="21"/>
        <end position="145"/>
    </location>
</feature>
<proteinExistence type="predicted"/>
<keyword evidence="1" id="KW-0732">Signal</keyword>
<dbReference type="RefSeq" id="WP_160174238.1">
    <property type="nucleotide sequence ID" value="NZ_CP104024.1"/>
</dbReference>
<sequence>MFMYLLLALFAGLLLSGPSAEQRAVQQAGQLQDQTLTLQATQMVRYMNRINDWRYANPAADNVSVSDAQLNGWKSVTGLNNLISGGRTFVWRAGQPGLASALLTQTRQSALAGRVTSRRLLDSAGADMQISVPAAIPDGSVVWVN</sequence>
<dbReference type="Gene3D" id="3.30.450.360">
    <property type="match status" value="1"/>
</dbReference>
<reference evidence="2" key="1">
    <citation type="submission" date="2013-11" db="EMBL/GenBank/DDBJ databases">
        <title>The novel cryptic plasmid pEA68 of Erwinia amylovora strain 692 and definition of a novel family of plasmids.</title>
        <authorList>
            <person name="Ismail E."/>
            <person name="Blom J."/>
            <person name="Bultreys A."/>
            <person name="Ivanovic M."/>
            <person name="Obradovic A."/>
            <person name="Van Doorn J."/>
            <person name="Bergsma-Vlami M."/>
            <person name="Maes M."/>
            <person name="Willems A."/>
            <person name="Stockwell V."/>
            <person name="Smits T.H.M."/>
            <person name="Pulawska J."/>
        </authorList>
    </citation>
    <scope>NUCLEOTIDE SEQUENCE [LARGE SCALE GENOMIC DNA]</scope>
    <source>
        <strain evidence="2">692</strain>
        <plasmid evidence="2">pEA68</plasmid>
    </source>
</reference>
<protein>
    <submittedName>
        <fullName evidence="2">Type IV pilus biogenesis protein PilM</fullName>
    </submittedName>
</protein>
<geneLocation type="plasmid" evidence="2">
    <name>pEA68</name>
</geneLocation>
<dbReference type="Pfam" id="PF07419">
    <property type="entry name" value="PilM"/>
    <property type="match status" value="1"/>
</dbReference>
<keyword evidence="2" id="KW-0614">Plasmid</keyword>
<gene>
    <name evidence="2" type="primary">pilM</name>
    <name evidence="2" type="ORF">EAMY692_p10040</name>
</gene>
<dbReference type="AlphaFoldDB" id="A0A0P0ZHC7"/>
<organism evidence="2">
    <name type="scientific">Erwinia amylovora</name>
    <name type="common">Fire blight bacteria</name>
    <dbReference type="NCBI Taxonomy" id="552"/>
    <lineage>
        <taxon>Bacteria</taxon>
        <taxon>Pseudomonadati</taxon>
        <taxon>Pseudomonadota</taxon>
        <taxon>Gammaproteobacteria</taxon>
        <taxon>Enterobacterales</taxon>
        <taxon>Erwiniaceae</taxon>
        <taxon>Erwinia</taxon>
    </lineage>
</organism>
<evidence type="ECO:0000313" key="2">
    <source>
        <dbReference type="EMBL" id="CDM08087.1"/>
    </source>
</evidence>
<evidence type="ECO:0000256" key="1">
    <source>
        <dbReference type="SAM" id="SignalP"/>
    </source>
</evidence>
<dbReference type="EMBL" id="HG813238">
    <property type="protein sequence ID" value="CDM08087.1"/>
    <property type="molecule type" value="Genomic_DNA"/>
</dbReference>
<dbReference type="InterPro" id="IPR009987">
    <property type="entry name" value="IM_PilM"/>
</dbReference>
<name>A0A0P0ZHC7_ERWAM</name>